<feature type="transmembrane region" description="Helical" evidence="5">
    <location>
        <begin position="188"/>
        <end position="210"/>
    </location>
</feature>
<reference evidence="6 7" key="2">
    <citation type="journal article" date="2011" name="Stand. Genomic Sci.">
        <title>Complete genome sequence of Tsukamurella paurometabola type strain (no. 33).</title>
        <authorList>
            <person name="Munk A.C."/>
            <person name="Lapidus A."/>
            <person name="Lucas S."/>
            <person name="Nolan M."/>
            <person name="Tice H."/>
            <person name="Cheng J.F."/>
            <person name="Del Rio T.G."/>
            <person name="Goodwin L."/>
            <person name="Pitluck S."/>
            <person name="Liolios K."/>
            <person name="Huntemann M."/>
            <person name="Ivanova N."/>
            <person name="Mavromatis K."/>
            <person name="Mikhailova N."/>
            <person name="Pati A."/>
            <person name="Chen A."/>
            <person name="Palaniappan K."/>
            <person name="Tapia R."/>
            <person name="Han C."/>
            <person name="Land M."/>
            <person name="Hauser L."/>
            <person name="Chang Y.J."/>
            <person name="Jeffries C.D."/>
            <person name="Brettin T."/>
            <person name="Yasawong M."/>
            <person name="Brambilla E.M."/>
            <person name="Rohde M."/>
            <person name="Sikorski J."/>
            <person name="Goker M."/>
            <person name="Detter J.C."/>
            <person name="Woyke T."/>
            <person name="Bristow J."/>
            <person name="Eisen J.A."/>
            <person name="Markowitz V."/>
            <person name="Hugenholtz P."/>
            <person name="Kyrpides N.C."/>
            <person name="Klenk H.P."/>
        </authorList>
    </citation>
    <scope>NUCLEOTIDE SEQUENCE [LARGE SCALE GENOMIC DNA]</scope>
    <source>
        <strain evidence="7">ATCC 8368 / DSM 20162 / CCUG 35730 / CIP 100753 / JCM 10117 / KCTC 9821 / NBRC 16120 / NCIMB 702349 / NCTC 13040</strain>
    </source>
</reference>
<organism evidence="6 7">
    <name type="scientific">Tsukamurella paurometabola (strain ATCC 8368 / DSM 20162 / CCUG 35730 / CIP 100753 / JCM 10117 / KCTC 9821 / NBRC 16120 / NCIMB 702349 / NCTC 13040)</name>
    <name type="common">Corynebacterium paurometabolum</name>
    <dbReference type="NCBI Taxonomy" id="521096"/>
    <lineage>
        <taxon>Bacteria</taxon>
        <taxon>Bacillati</taxon>
        <taxon>Actinomycetota</taxon>
        <taxon>Actinomycetes</taxon>
        <taxon>Mycobacteriales</taxon>
        <taxon>Tsukamurellaceae</taxon>
        <taxon>Tsukamurella</taxon>
    </lineage>
</organism>
<proteinExistence type="predicted"/>
<protein>
    <submittedName>
        <fullName evidence="6">Uncharacterized protein</fullName>
    </submittedName>
</protein>
<dbReference type="STRING" id="521096.Tpau_1844"/>
<dbReference type="Proteomes" id="UP000001213">
    <property type="component" value="Chromosome"/>
</dbReference>
<evidence type="ECO:0000256" key="1">
    <source>
        <dbReference type="ARBA" id="ARBA00004141"/>
    </source>
</evidence>
<feature type="transmembrane region" description="Helical" evidence="5">
    <location>
        <begin position="162"/>
        <end position="181"/>
    </location>
</feature>
<dbReference type="GO" id="GO:0016020">
    <property type="term" value="C:membrane"/>
    <property type="evidence" value="ECO:0007669"/>
    <property type="project" value="UniProtKB-SubCell"/>
</dbReference>
<dbReference type="EMBL" id="CP001966">
    <property type="protein sequence ID" value="ADG78460.1"/>
    <property type="molecule type" value="Genomic_DNA"/>
</dbReference>
<dbReference type="SUPFAM" id="SSF144091">
    <property type="entry name" value="Rhomboid-like"/>
    <property type="match status" value="1"/>
</dbReference>
<dbReference type="KEGG" id="tpr:Tpau_1844"/>
<dbReference type="eggNOG" id="ENOG50334X6">
    <property type="taxonomic scope" value="Bacteria"/>
</dbReference>
<evidence type="ECO:0000256" key="3">
    <source>
        <dbReference type="ARBA" id="ARBA00022989"/>
    </source>
</evidence>
<feature type="transmembrane region" description="Helical" evidence="5">
    <location>
        <begin position="127"/>
        <end position="150"/>
    </location>
</feature>
<name>D5UMW3_TSUPD</name>
<reference evidence="7" key="1">
    <citation type="submission" date="2010-03" db="EMBL/GenBank/DDBJ databases">
        <title>The complete chromosome of Tsukamurella paurometabola DSM 20162.</title>
        <authorList>
            <consortium name="US DOE Joint Genome Institute (JGI-PGF)"/>
            <person name="Lucas S."/>
            <person name="Copeland A."/>
            <person name="Lapidus A."/>
            <person name="Glavina del Rio T."/>
            <person name="Dalin E."/>
            <person name="Tice H."/>
            <person name="Bruce D."/>
            <person name="Goodwin L."/>
            <person name="Pitluck S."/>
            <person name="Kyrpides N."/>
            <person name="Mavromatis K."/>
            <person name="Ivanova N."/>
            <person name="Mikhailova N."/>
            <person name="Munk A.C."/>
            <person name="Brettin T."/>
            <person name="Detter J.C."/>
            <person name="Tapia R."/>
            <person name="Han C."/>
            <person name="Larimer F."/>
            <person name="Land M."/>
            <person name="Hauser L."/>
            <person name="Markowitz V."/>
            <person name="Cheng J.-F."/>
            <person name="Hugenholtz P."/>
            <person name="Woyke T."/>
            <person name="Wu D."/>
            <person name="Jando M."/>
            <person name="Brambilla E."/>
            <person name="Klenk H.-P."/>
            <person name="Eisen J.A."/>
        </authorList>
    </citation>
    <scope>NUCLEOTIDE SEQUENCE [LARGE SCALE GENOMIC DNA]</scope>
    <source>
        <strain evidence="7">ATCC 8368 / DSM 20162 / CCUG 35730 / CIP 100753 / JCM 10117 / KCTC 9821 / NBRC 16120 / NCIMB 702349 / NCTC 13040</strain>
    </source>
</reference>
<feature type="transmembrane region" description="Helical" evidence="5">
    <location>
        <begin position="46"/>
        <end position="64"/>
    </location>
</feature>
<dbReference type="AlphaFoldDB" id="D5UMW3"/>
<dbReference type="HOGENOM" id="CLU_067786_2_0_11"/>
<keyword evidence="3 5" id="KW-1133">Transmembrane helix</keyword>
<evidence type="ECO:0000256" key="2">
    <source>
        <dbReference type="ARBA" id="ARBA00022692"/>
    </source>
</evidence>
<evidence type="ECO:0000313" key="7">
    <source>
        <dbReference type="Proteomes" id="UP000001213"/>
    </source>
</evidence>
<keyword evidence="4 5" id="KW-0472">Membrane</keyword>
<dbReference type="Pfam" id="PF20401">
    <property type="entry name" value="Rhomboid_2"/>
    <property type="match status" value="1"/>
</dbReference>
<gene>
    <name evidence="6" type="ordered locus">Tpau_1844</name>
</gene>
<dbReference type="InterPro" id="IPR035952">
    <property type="entry name" value="Rhomboid-like_sf"/>
</dbReference>
<comment type="subcellular location">
    <subcellularLocation>
        <location evidence="1">Membrane</location>
        <topology evidence="1">Multi-pass membrane protein</topology>
    </subcellularLocation>
</comment>
<evidence type="ECO:0000256" key="5">
    <source>
        <dbReference type="SAM" id="Phobius"/>
    </source>
</evidence>
<dbReference type="InterPro" id="IPR046862">
    <property type="entry name" value="Rhomboid_2"/>
</dbReference>
<accession>D5UMW3</accession>
<dbReference type="RefSeq" id="WP_013126487.1">
    <property type="nucleotide sequence ID" value="NC_014158.1"/>
</dbReference>
<sequence>MDLAVTVAVLAVFGACTWQVRRGGRGADRLQALARAAVAWVRASPAATLIWLIVCVNSIMLIGLPPSLQTQVLLAHSTNLTQFAQHPVQSLITSALWIEPVDIVFATMVTVLVLGPAERWLGHLGLIAVYFTGSAAASLVAVLSAGRLVAHGWLTDDVDVSGMIDVGVSYGSLCVAGLLVYRIQRLRWRVLAMLTLPVAVQLTLPFFGLYATLGHLRAVLLGYLLWPVTMIPAIRRRATTWTYRPPSAPGGGRGLGCDIT</sequence>
<evidence type="ECO:0000256" key="4">
    <source>
        <dbReference type="ARBA" id="ARBA00023136"/>
    </source>
</evidence>
<feature type="transmembrane region" description="Helical" evidence="5">
    <location>
        <begin position="216"/>
        <end position="234"/>
    </location>
</feature>
<keyword evidence="7" id="KW-1185">Reference proteome</keyword>
<evidence type="ECO:0000313" key="6">
    <source>
        <dbReference type="EMBL" id="ADG78460.1"/>
    </source>
</evidence>
<keyword evidence="2 5" id="KW-0812">Transmembrane</keyword>